<dbReference type="Proteomes" id="UP000002316">
    <property type="component" value="Chromosome 4"/>
</dbReference>
<evidence type="ECO:0000313" key="2">
    <source>
        <dbReference type="Proteomes" id="UP000002316"/>
    </source>
</evidence>
<proteinExistence type="predicted"/>
<dbReference type="RefSeq" id="XP_011772965.1">
    <property type="nucleotide sequence ID" value="XM_011774663.1"/>
</dbReference>
<protein>
    <submittedName>
        <fullName evidence="1">Uncharacterized protein</fullName>
    </submittedName>
</protein>
<accession>C9ZN23</accession>
<sequence length="141" mass="16163">MLQILLRERHISFDFISTGMDIPLLLNVSLNSASPMFVSKLFANVLMSLSRRNVSTMGLCDDLSILSGLILLWECRYGLMCSELDVLRKSTAIFLYSSLWWEHCHPRRKACVPYGMYPSSCWVLHRSTRVLPPVQKEPPKS</sequence>
<evidence type="ECO:0000313" key="1">
    <source>
        <dbReference type="EMBL" id="CBH10677.1"/>
    </source>
</evidence>
<dbReference type="AlphaFoldDB" id="C9ZN23"/>
<organism evidence="1 2">
    <name type="scientific">Trypanosoma brucei gambiense (strain MHOM/CI/86/DAL972)</name>
    <dbReference type="NCBI Taxonomy" id="679716"/>
    <lineage>
        <taxon>Eukaryota</taxon>
        <taxon>Discoba</taxon>
        <taxon>Euglenozoa</taxon>
        <taxon>Kinetoplastea</taxon>
        <taxon>Metakinetoplastina</taxon>
        <taxon>Trypanosomatida</taxon>
        <taxon>Trypanosomatidae</taxon>
        <taxon>Trypanosoma</taxon>
    </lineage>
</organism>
<dbReference type="GeneID" id="23859813"/>
<reference evidence="2" key="1">
    <citation type="journal article" date="2010" name="PLoS Negl. Trop. Dis.">
        <title>The genome sequence of Trypanosoma brucei gambiense, causative agent of chronic human african trypanosomiasis.</title>
        <authorList>
            <person name="Jackson A.P."/>
            <person name="Sanders M."/>
            <person name="Berry A."/>
            <person name="McQuillan J."/>
            <person name="Aslett M.A."/>
            <person name="Quail M.A."/>
            <person name="Chukualim B."/>
            <person name="Capewell P."/>
            <person name="MacLeod A."/>
            <person name="Melville S.E."/>
            <person name="Gibson W."/>
            <person name="Barry J.D."/>
            <person name="Berriman M."/>
            <person name="Hertz-Fowler C."/>
        </authorList>
    </citation>
    <scope>NUCLEOTIDE SEQUENCE [LARGE SCALE GENOMIC DNA]</scope>
    <source>
        <strain evidence="2">MHOM/CI/86/DAL972</strain>
    </source>
</reference>
<gene>
    <name evidence="1" type="ORF">TbgDal_IV3760</name>
</gene>
<dbReference type="KEGG" id="tbg:TbgDal_IV3760"/>
<dbReference type="EMBL" id="FN554967">
    <property type="protein sequence ID" value="CBH10677.1"/>
    <property type="molecule type" value="Genomic_DNA"/>
</dbReference>
<name>C9ZN23_TRYB9</name>